<keyword evidence="1" id="KW-0175">Coiled coil</keyword>
<dbReference type="EMBL" id="JAKELL010000252">
    <property type="protein sequence ID" value="KAH8978074.1"/>
    <property type="molecule type" value="Genomic_DNA"/>
</dbReference>
<accession>A0AAD4LQH9</accession>
<feature type="compositionally biased region" description="Polar residues" evidence="2">
    <location>
        <begin position="366"/>
        <end position="376"/>
    </location>
</feature>
<comment type="caution">
    <text evidence="4">The sequence shown here is derived from an EMBL/GenBank/DDBJ whole genome shotgun (WGS) entry which is preliminary data.</text>
</comment>
<feature type="region of interest" description="Disordered" evidence="2">
    <location>
        <begin position="358"/>
        <end position="381"/>
    </location>
</feature>
<feature type="region of interest" description="Disordered" evidence="2">
    <location>
        <begin position="415"/>
        <end position="436"/>
    </location>
</feature>
<dbReference type="EMBL" id="JAKELL010000002">
    <property type="protein sequence ID" value="KAH9000239.1"/>
    <property type="molecule type" value="Genomic_DNA"/>
</dbReference>
<protein>
    <submittedName>
        <fullName evidence="4">Uncharacterized protein</fullName>
    </submittedName>
</protein>
<sequence>MSSHEAEAVVGNLHEYDTTRPHSFDLTLELERQLEAESLPTSPARPVGRPQSLDTHVLASLVTSLRVNVAELTKERDELSATFEVTRAREADLASEVRQLRDSQAEKDLELAALRQKIREDEESIVLLRSKVEESRRGLMRLQTESRRVSRGGDLSVDLSRASSLSFGGPSSAKRMSFTPLTGTSAARMHNHRRISSVSDTNVNWSDVTGGQTTNSSPNSQIITLPETSPQPGYLPTNNRRISGLFGRPVASESESVLGLNPVEREKLQGEIQALKSALEETRHDLMEATEAREASETCVKTLRDFIAENNVGVPSVRVDVGSAGNFATRGDDADKKNASGNGGSRWGFGGLFRAGEASSPVLPSRGTSATASPQAASEPLTRKLGGLFSGRGSFSSSTSAPVRGVPVVQEAMYNSSDTSSTAESAEPASPSIDTSHVPIARVLSGASSTSSELVPLRNASEETEISGKNAAEVLVVRRG</sequence>
<proteinExistence type="predicted"/>
<keyword evidence="5" id="KW-1185">Reference proteome</keyword>
<feature type="compositionally biased region" description="Polar residues" evidence="2">
    <location>
        <begin position="196"/>
        <end position="234"/>
    </location>
</feature>
<evidence type="ECO:0000313" key="5">
    <source>
        <dbReference type="Proteomes" id="UP001201163"/>
    </source>
</evidence>
<feature type="coiled-coil region" evidence="1">
    <location>
        <begin position="62"/>
        <end position="131"/>
    </location>
</feature>
<gene>
    <name evidence="4" type="ORF">EDB92DRAFT_1829987</name>
    <name evidence="3" type="ORF">EDB92DRAFT_1912386</name>
</gene>
<evidence type="ECO:0000313" key="3">
    <source>
        <dbReference type="EMBL" id="KAH8978074.1"/>
    </source>
</evidence>
<reference evidence="4" key="1">
    <citation type="submission" date="2022-01" db="EMBL/GenBank/DDBJ databases">
        <title>Comparative genomics reveals a dynamic genome evolution in the ectomycorrhizal milk-cap (Lactarius) mushrooms.</title>
        <authorList>
            <consortium name="DOE Joint Genome Institute"/>
            <person name="Lebreton A."/>
            <person name="Tang N."/>
            <person name="Kuo A."/>
            <person name="LaButti K."/>
            <person name="Drula E."/>
            <person name="Barry K."/>
            <person name="Clum A."/>
            <person name="Lipzen A."/>
            <person name="Mousain D."/>
            <person name="Ng V."/>
            <person name="Wang R."/>
            <person name="Wang X."/>
            <person name="Dai Y."/>
            <person name="Henrissat B."/>
            <person name="Grigoriev I.V."/>
            <person name="Guerin-Laguette A."/>
            <person name="Yu F."/>
            <person name="Martin F.M."/>
        </authorList>
    </citation>
    <scope>NUCLEOTIDE SEQUENCE</scope>
    <source>
        <strain evidence="4">QP</strain>
    </source>
</reference>
<dbReference type="Proteomes" id="UP001201163">
    <property type="component" value="Unassembled WGS sequence"/>
</dbReference>
<evidence type="ECO:0000256" key="1">
    <source>
        <dbReference type="SAM" id="Coils"/>
    </source>
</evidence>
<evidence type="ECO:0000313" key="4">
    <source>
        <dbReference type="EMBL" id="KAH9000239.1"/>
    </source>
</evidence>
<dbReference type="AlphaFoldDB" id="A0AAD4LQH9"/>
<organism evidence="4 5">
    <name type="scientific">Lactarius akahatsu</name>
    <dbReference type="NCBI Taxonomy" id="416441"/>
    <lineage>
        <taxon>Eukaryota</taxon>
        <taxon>Fungi</taxon>
        <taxon>Dikarya</taxon>
        <taxon>Basidiomycota</taxon>
        <taxon>Agaricomycotina</taxon>
        <taxon>Agaricomycetes</taxon>
        <taxon>Russulales</taxon>
        <taxon>Russulaceae</taxon>
        <taxon>Lactarius</taxon>
    </lineage>
</organism>
<feature type="coiled-coil region" evidence="1">
    <location>
        <begin position="265"/>
        <end position="292"/>
    </location>
</feature>
<name>A0AAD4LQH9_9AGAM</name>
<feature type="compositionally biased region" description="Low complexity" evidence="2">
    <location>
        <begin position="416"/>
        <end position="432"/>
    </location>
</feature>
<feature type="region of interest" description="Disordered" evidence="2">
    <location>
        <begin position="192"/>
        <end position="234"/>
    </location>
</feature>
<evidence type="ECO:0000256" key="2">
    <source>
        <dbReference type="SAM" id="MobiDB-lite"/>
    </source>
</evidence>